<gene>
    <name evidence="2" type="ORF">I5776_02560</name>
</gene>
<feature type="transmembrane region" description="Helical" evidence="1">
    <location>
        <begin position="194"/>
        <end position="215"/>
    </location>
</feature>
<feature type="transmembrane region" description="Helical" evidence="1">
    <location>
        <begin position="113"/>
        <end position="135"/>
    </location>
</feature>
<feature type="transmembrane region" description="Helical" evidence="1">
    <location>
        <begin position="78"/>
        <end position="101"/>
    </location>
</feature>
<feature type="transmembrane region" description="Helical" evidence="1">
    <location>
        <begin position="168"/>
        <end position="188"/>
    </location>
</feature>
<keyword evidence="1" id="KW-0472">Membrane</keyword>
<feature type="transmembrane region" description="Helical" evidence="1">
    <location>
        <begin position="141"/>
        <end position="159"/>
    </location>
</feature>
<reference evidence="2 3" key="1">
    <citation type="submission" date="2020-11" db="EMBL/GenBank/DDBJ databases">
        <title>Taxonomic evaluation of the Bacillus sporothermodurans group of bacteria based on whole genome sequences.</title>
        <authorList>
            <person name="Fiedler G."/>
            <person name="Herbstmann A.-D."/>
            <person name="Doll E."/>
            <person name="Wenning M."/>
            <person name="Brinks E."/>
            <person name="Kabisch J."/>
            <person name="Breitenwieser F."/>
            <person name="Lappann M."/>
            <person name="Boehnlein C."/>
            <person name="Franz C."/>
        </authorList>
    </citation>
    <scope>NUCLEOTIDE SEQUENCE [LARGE SCALE GENOMIC DNA]</scope>
    <source>
        <strain evidence="2 3">JCM 19841</strain>
    </source>
</reference>
<dbReference type="Proteomes" id="UP000595691">
    <property type="component" value="Chromosome"/>
</dbReference>
<accession>A0ABX7E6B5</accession>
<evidence type="ECO:0000313" key="3">
    <source>
        <dbReference type="Proteomes" id="UP000595691"/>
    </source>
</evidence>
<feature type="transmembrane region" description="Helical" evidence="1">
    <location>
        <begin position="44"/>
        <end position="66"/>
    </location>
</feature>
<dbReference type="RefSeq" id="WP_202778828.1">
    <property type="nucleotide sequence ID" value="NZ_CP065425.1"/>
</dbReference>
<sequence length="221" mass="25445">MLIQIGPFAILLKWILLGAAIVIGLVYIKWWMRHSESNKMNKKVYDLLFNSLILGFFIWKGSLVVLEPSLMMKNPFSLLYFTGGRSGIVLAIIGSIIFFFFKAKKLNISHLFVLQSVFLFSCAVLCGYHILALLFIHLNNISHIFLSLFTIIILCISLIKPKVLSQKGIFTSLILFFFLNLILSIAFGKIGEKIFIFSLEQWFYFCSIIVSLRYWDKTSVY</sequence>
<feature type="transmembrane region" description="Helical" evidence="1">
    <location>
        <begin position="12"/>
        <end position="32"/>
    </location>
</feature>
<keyword evidence="1" id="KW-1133">Transmembrane helix</keyword>
<keyword evidence="3" id="KW-1185">Reference proteome</keyword>
<proteinExistence type="predicted"/>
<evidence type="ECO:0000313" key="2">
    <source>
        <dbReference type="EMBL" id="QQZ09877.1"/>
    </source>
</evidence>
<name>A0ABX7E6B5_9BACI</name>
<organism evidence="2 3">
    <name type="scientific">Heyndrickxia vini</name>
    <dbReference type="NCBI Taxonomy" id="1476025"/>
    <lineage>
        <taxon>Bacteria</taxon>
        <taxon>Bacillati</taxon>
        <taxon>Bacillota</taxon>
        <taxon>Bacilli</taxon>
        <taxon>Bacillales</taxon>
        <taxon>Bacillaceae</taxon>
        <taxon>Heyndrickxia</taxon>
    </lineage>
</organism>
<dbReference type="EMBL" id="CP065425">
    <property type="protein sequence ID" value="QQZ09877.1"/>
    <property type="molecule type" value="Genomic_DNA"/>
</dbReference>
<protein>
    <submittedName>
        <fullName evidence="2">Uncharacterized protein</fullName>
    </submittedName>
</protein>
<keyword evidence="1" id="KW-0812">Transmembrane</keyword>
<evidence type="ECO:0000256" key="1">
    <source>
        <dbReference type="SAM" id="Phobius"/>
    </source>
</evidence>